<dbReference type="AlphaFoldDB" id="A0AA85K6G1"/>
<reference evidence="2" key="2">
    <citation type="submission" date="2023-11" db="UniProtKB">
        <authorList>
            <consortium name="WormBaseParasite"/>
        </authorList>
    </citation>
    <scope>IDENTIFICATION</scope>
</reference>
<name>A0AA85K6G1_TRIRE</name>
<keyword evidence="1" id="KW-1185">Reference proteome</keyword>
<accession>A0AA85K6G1</accession>
<evidence type="ECO:0000313" key="1">
    <source>
        <dbReference type="Proteomes" id="UP000050795"/>
    </source>
</evidence>
<sequence>MWINRRYYSTSYCQYVKITLILCYHVFSTQLVLSNDSSSPVDDSSHTLSEKSYSDVHWEYDASRADLWSPKTPLEVWPDFKPIQECDTREFKQFQPSSNKLSSGLNNQFEWTSISVFNSERVKRGHILLGGSFRRQQPDSLEASDTVSPRQNSHVFLCHLDMKSDRDSLLGFGFNENPCTLLEQTSTSSVNDHEFLGASSEALKINQDISLLYIVILYGEQVQKFQ</sequence>
<reference evidence="1" key="1">
    <citation type="submission" date="2022-06" db="EMBL/GenBank/DDBJ databases">
        <authorList>
            <person name="Berger JAMES D."/>
            <person name="Berger JAMES D."/>
        </authorList>
    </citation>
    <scope>NUCLEOTIDE SEQUENCE [LARGE SCALE GENOMIC DNA]</scope>
</reference>
<proteinExistence type="predicted"/>
<organism evidence="1 2">
    <name type="scientific">Trichobilharzia regenti</name>
    <name type="common">Nasal bird schistosome</name>
    <dbReference type="NCBI Taxonomy" id="157069"/>
    <lineage>
        <taxon>Eukaryota</taxon>
        <taxon>Metazoa</taxon>
        <taxon>Spiralia</taxon>
        <taxon>Lophotrochozoa</taxon>
        <taxon>Platyhelminthes</taxon>
        <taxon>Trematoda</taxon>
        <taxon>Digenea</taxon>
        <taxon>Strigeidida</taxon>
        <taxon>Schistosomatoidea</taxon>
        <taxon>Schistosomatidae</taxon>
        <taxon>Trichobilharzia</taxon>
    </lineage>
</organism>
<protein>
    <submittedName>
        <fullName evidence="2">Uncharacterized protein</fullName>
    </submittedName>
</protein>
<dbReference type="WBParaSite" id="TREG1_62310.1">
    <property type="protein sequence ID" value="TREG1_62310.1"/>
    <property type="gene ID" value="TREG1_62310"/>
</dbReference>
<evidence type="ECO:0000313" key="2">
    <source>
        <dbReference type="WBParaSite" id="TREG1_62310.1"/>
    </source>
</evidence>
<dbReference type="Proteomes" id="UP000050795">
    <property type="component" value="Unassembled WGS sequence"/>
</dbReference>